<evidence type="ECO:0000313" key="1">
    <source>
        <dbReference type="EMBL" id="RSH79949.1"/>
    </source>
</evidence>
<organism evidence="1 2">
    <name type="scientific">Apiotrichum porosum</name>
    <dbReference type="NCBI Taxonomy" id="105984"/>
    <lineage>
        <taxon>Eukaryota</taxon>
        <taxon>Fungi</taxon>
        <taxon>Dikarya</taxon>
        <taxon>Basidiomycota</taxon>
        <taxon>Agaricomycotina</taxon>
        <taxon>Tremellomycetes</taxon>
        <taxon>Trichosporonales</taxon>
        <taxon>Trichosporonaceae</taxon>
        <taxon>Apiotrichum</taxon>
    </lineage>
</organism>
<sequence length="191" mass="21449">MTTVVAIPQCLLETVDAPMFPAFVALQAAYGGVPLPPTPEQFALVMKYIAYILDDWLYPKAIKGWARWLRRSVYNATIRTSNVVRVPEVLLTHPRSAHYHTLAGHQALTGGVPIPIPERDFVVFLEFTTDVYWEHLFRKKEIRKAAGRFADELYKAACRSPVHALEKVKCADDPAHLLKDDDCASATTVTE</sequence>
<reference evidence="1 2" key="1">
    <citation type="submission" date="2018-11" db="EMBL/GenBank/DDBJ databases">
        <title>Genome sequence of Apiotrichum porosum DSM 27194.</title>
        <authorList>
            <person name="Aliyu H."/>
            <person name="Gorte O."/>
            <person name="Ochsenreither K."/>
        </authorList>
    </citation>
    <scope>NUCLEOTIDE SEQUENCE [LARGE SCALE GENOMIC DNA]</scope>
    <source>
        <strain evidence="1 2">DSM 27194</strain>
    </source>
</reference>
<dbReference type="Proteomes" id="UP000279236">
    <property type="component" value="Unassembled WGS sequence"/>
</dbReference>
<comment type="caution">
    <text evidence="1">The sequence shown here is derived from an EMBL/GenBank/DDBJ whole genome shotgun (WGS) entry which is preliminary data.</text>
</comment>
<proteinExistence type="predicted"/>
<dbReference type="RefSeq" id="XP_028475058.1">
    <property type="nucleotide sequence ID" value="XM_028624890.1"/>
</dbReference>
<keyword evidence="2" id="KW-1185">Reference proteome</keyword>
<accession>A0A427XLY9</accession>
<name>A0A427XLY9_9TREE</name>
<dbReference type="EMBL" id="RSCE01000009">
    <property type="protein sequence ID" value="RSH79949.1"/>
    <property type="molecule type" value="Genomic_DNA"/>
</dbReference>
<dbReference type="GeneID" id="39594162"/>
<dbReference type="AlphaFoldDB" id="A0A427XLY9"/>
<protein>
    <submittedName>
        <fullName evidence="1">Uncharacterized protein</fullName>
    </submittedName>
</protein>
<gene>
    <name evidence="1" type="ORF">EHS24_009619</name>
</gene>
<evidence type="ECO:0000313" key="2">
    <source>
        <dbReference type="Proteomes" id="UP000279236"/>
    </source>
</evidence>